<evidence type="ECO:0000256" key="5">
    <source>
        <dbReference type="ARBA" id="ARBA00023136"/>
    </source>
</evidence>
<dbReference type="PANTHER" id="PTHR22911">
    <property type="entry name" value="ACYL-MALONYL CONDENSING ENZYME-RELATED"/>
    <property type="match status" value="1"/>
</dbReference>
<evidence type="ECO:0000256" key="6">
    <source>
        <dbReference type="SAM" id="Phobius"/>
    </source>
</evidence>
<comment type="subcellular location">
    <subcellularLocation>
        <location evidence="1">Membrane</location>
        <topology evidence="1">Multi-pass membrane protein</topology>
    </subcellularLocation>
</comment>
<feature type="transmembrane region" description="Helical" evidence="6">
    <location>
        <begin position="216"/>
        <end position="238"/>
    </location>
</feature>
<dbReference type="OrthoDB" id="554876at2"/>
<dbReference type="AlphaFoldDB" id="A0A502EH78"/>
<dbReference type="PANTHER" id="PTHR22911:SF6">
    <property type="entry name" value="SOLUTE CARRIER FAMILY 35 MEMBER G1"/>
    <property type="match status" value="1"/>
</dbReference>
<feature type="transmembrane region" description="Helical" evidence="6">
    <location>
        <begin position="186"/>
        <end position="204"/>
    </location>
</feature>
<gene>
    <name evidence="8" type="ORF">EAH80_07405</name>
</gene>
<feature type="transmembrane region" description="Helical" evidence="6">
    <location>
        <begin position="40"/>
        <end position="63"/>
    </location>
</feature>
<feature type="domain" description="EamA" evidence="7">
    <location>
        <begin position="15"/>
        <end position="146"/>
    </location>
</feature>
<dbReference type="Gene3D" id="1.10.3730.20">
    <property type="match status" value="1"/>
</dbReference>
<feature type="transmembrane region" description="Helical" evidence="6">
    <location>
        <begin position="268"/>
        <end position="285"/>
    </location>
</feature>
<dbReference type="InterPro" id="IPR000620">
    <property type="entry name" value="EamA_dom"/>
</dbReference>
<sequence>MPGDKVGHRPENLGLGAILTTAAFLCVALVGALAKASGRYTSTGVILLFQNLICLVFITPVVLRGGWTSLRTGKLGLHVLRAATGTACWYSLFFAITQIPLANATLLTYSAPLWMPLIAWIVTRQKVAKATWAGAGIGFAGVILVLQPQDHGFAVGEVSALAGAVFLAVAMMSVRWLGATEPVTRILFYYFLLSTVMSAPIAAFDWQQFPARARPWLVALGFAQLFSQVLIVVAYRYAPAEKLGPFIYSVIVFTALIDWIVWDHSPTPFTYLGMALVIGGGLVAVRARSAASIPSQVIADPLLP</sequence>
<comment type="similarity">
    <text evidence="2">Belongs to the EamA transporter family.</text>
</comment>
<evidence type="ECO:0000256" key="4">
    <source>
        <dbReference type="ARBA" id="ARBA00022989"/>
    </source>
</evidence>
<keyword evidence="9" id="KW-1185">Reference proteome</keyword>
<evidence type="ECO:0000256" key="2">
    <source>
        <dbReference type="ARBA" id="ARBA00007362"/>
    </source>
</evidence>
<feature type="transmembrane region" description="Helical" evidence="6">
    <location>
        <begin position="245"/>
        <end position="262"/>
    </location>
</feature>
<dbReference type="RefSeq" id="WP_140689193.1">
    <property type="nucleotide sequence ID" value="NZ_RCZG01000002.1"/>
</dbReference>
<keyword evidence="3 6" id="KW-0812">Transmembrane</keyword>
<dbReference type="Proteomes" id="UP000320095">
    <property type="component" value="Unassembled WGS sequence"/>
</dbReference>
<feature type="transmembrane region" description="Helical" evidence="6">
    <location>
        <begin position="130"/>
        <end position="147"/>
    </location>
</feature>
<feature type="transmembrane region" description="Helical" evidence="6">
    <location>
        <begin position="153"/>
        <end position="174"/>
    </location>
</feature>
<organism evidence="8 9">
    <name type="scientific">Mycolicibacterium hodleri</name>
    <dbReference type="NCBI Taxonomy" id="49897"/>
    <lineage>
        <taxon>Bacteria</taxon>
        <taxon>Bacillati</taxon>
        <taxon>Actinomycetota</taxon>
        <taxon>Actinomycetes</taxon>
        <taxon>Mycobacteriales</taxon>
        <taxon>Mycobacteriaceae</taxon>
        <taxon>Mycolicibacterium</taxon>
    </lineage>
</organism>
<protein>
    <submittedName>
        <fullName evidence="8">DMT family transporter</fullName>
    </submittedName>
</protein>
<feature type="domain" description="EamA" evidence="7">
    <location>
        <begin position="156"/>
        <end position="283"/>
    </location>
</feature>
<comment type="caution">
    <text evidence="8">The sequence shown here is derived from an EMBL/GenBank/DDBJ whole genome shotgun (WGS) entry which is preliminary data.</text>
</comment>
<dbReference type="GO" id="GO:0016020">
    <property type="term" value="C:membrane"/>
    <property type="evidence" value="ECO:0007669"/>
    <property type="project" value="UniProtKB-SubCell"/>
</dbReference>
<accession>A0A502EH78</accession>
<dbReference type="InterPro" id="IPR037185">
    <property type="entry name" value="EmrE-like"/>
</dbReference>
<evidence type="ECO:0000313" key="9">
    <source>
        <dbReference type="Proteomes" id="UP000320095"/>
    </source>
</evidence>
<evidence type="ECO:0000313" key="8">
    <source>
        <dbReference type="EMBL" id="TPG35860.1"/>
    </source>
</evidence>
<evidence type="ECO:0000256" key="1">
    <source>
        <dbReference type="ARBA" id="ARBA00004141"/>
    </source>
</evidence>
<dbReference type="Pfam" id="PF00892">
    <property type="entry name" value="EamA"/>
    <property type="match status" value="2"/>
</dbReference>
<feature type="transmembrane region" description="Helical" evidence="6">
    <location>
        <begin position="102"/>
        <end position="123"/>
    </location>
</feature>
<keyword evidence="4 6" id="KW-1133">Transmembrane helix</keyword>
<name>A0A502EH78_9MYCO</name>
<feature type="transmembrane region" description="Helical" evidence="6">
    <location>
        <begin position="12"/>
        <end position="34"/>
    </location>
</feature>
<keyword evidence="5 6" id="KW-0472">Membrane</keyword>
<reference evidence="8 9" key="1">
    <citation type="journal article" date="2019" name="Environ. Microbiol.">
        <title>Species interactions and distinct microbial communities in high Arctic permafrost affected cryosols are associated with the CH4 and CO2 gas fluxes.</title>
        <authorList>
            <person name="Altshuler I."/>
            <person name="Hamel J."/>
            <person name="Turney S."/>
            <person name="Magnuson E."/>
            <person name="Levesque R."/>
            <person name="Greer C."/>
            <person name="Whyte L.G."/>
        </authorList>
    </citation>
    <scope>NUCLEOTIDE SEQUENCE [LARGE SCALE GENOMIC DNA]</scope>
    <source>
        <strain evidence="8 9">S5.20</strain>
    </source>
</reference>
<feature type="transmembrane region" description="Helical" evidence="6">
    <location>
        <begin position="75"/>
        <end position="96"/>
    </location>
</feature>
<proteinExistence type="inferred from homology"/>
<dbReference type="EMBL" id="RCZG01000002">
    <property type="protein sequence ID" value="TPG35860.1"/>
    <property type="molecule type" value="Genomic_DNA"/>
</dbReference>
<evidence type="ECO:0000259" key="7">
    <source>
        <dbReference type="Pfam" id="PF00892"/>
    </source>
</evidence>
<dbReference type="SUPFAM" id="SSF103481">
    <property type="entry name" value="Multidrug resistance efflux transporter EmrE"/>
    <property type="match status" value="2"/>
</dbReference>
<evidence type="ECO:0000256" key="3">
    <source>
        <dbReference type="ARBA" id="ARBA00022692"/>
    </source>
</evidence>